<keyword evidence="2" id="KW-1185">Reference proteome</keyword>
<sequence length="100" mass="11146">MTKQLTFIGHSDDIFSVSIDGKPVEEIDCFDKLARYKVSSGENQLYVIGEYVTPCVWMIGVAPVNEGIPIPSWNIQLINGHNYSPALTIECPNDVKIEEC</sequence>
<protein>
    <submittedName>
        <fullName evidence="1">Uncharacterized protein</fullName>
    </submittedName>
</protein>
<gene>
    <name evidence="1" type="ORF">GA0061081_102248</name>
</gene>
<dbReference type="STRING" id="1798182.GA0061081_102248"/>
<organism evidence="1 2">
    <name type="scientific">Gilliamella bombicola</name>
    <dbReference type="NCBI Taxonomy" id="1798182"/>
    <lineage>
        <taxon>Bacteria</taxon>
        <taxon>Pseudomonadati</taxon>
        <taxon>Pseudomonadota</taxon>
        <taxon>Gammaproteobacteria</taxon>
        <taxon>Orbales</taxon>
        <taxon>Orbaceae</taxon>
        <taxon>Gilliamella</taxon>
    </lineage>
</organism>
<dbReference type="RefSeq" id="WP_091347022.1">
    <property type="nucleotide sequence ID" value="NZ_FMAQ01000002.1"/>
</dbReference>
<proteinExistence type="predicted"/>
<dbReference type="Proteomes" id="UP000199670">
    <property type="component" value="Unassembled WGS sequence"/>
</dbReference>
<dbReference type="OrthoDB" id="7065769at2"/>
<evidence type="ECO:0000313" key="2">
    <source>
        <dbReference type="Proteomes" id="UP000199670"/>
    </source>
</evidence>
<evidence type="ECO:0000313" key="1">
    <source>
        <dbReference type="EMBL" id="SCB89896.1"/>
    </source>
</evidence>
<accession>A0A1C4A5S4</accession>
<reference evidence="2" key="1">
    <citation type="submission" date="2016-08" db="EMBL/GenBank/DDBJ databases">
        <authorList>
            <person name="Varghese N."/>
            <person name="Submissions Spin"/>
        </authorList>
    </citation>
    <scope>NUCLEOTIDE SEQUENCE [LARGE SCALE GENOMIC DNA]</scope>
    <source>
        <strain evidence="2">R-53248</strain>
    </source>
</reference>
<name>A0A1C4A5S4_9GAMM</name>
<dbReference type="AlphaFoldDB" id="A0A1C4A5S4"/>
<dbReference type="EMBL" id="FMAQ01000002">
    <property type="protein sequence ID" value="SCB89896.1"/>
    <property type="molecule type" value="Genomic_DNA"/>
</dbReference>